<organism evidence="1 2">
    <name type="scientific">Macrosiphum euphorbiae</name>
    <name type="common">potato aphid</name>
    <dbReference type="NCBI Taxonomy" id="13131"/>
    <lineage>
        <taxon>Eukaryota</taxon>
        <taxon>Metazoa</taxon>
        <taxon>Ecdysozoa</taxon>
        <taxon>Arthropoda</taxon>
        <taxon>Hexapoda</taxon>
        <taxon>Insecta</taxon>
        <taxon>Pterygota</taxon>
        <taxon>Neoptera</taxon>
        <taxon>Paraneoptera</taxon>
        <taxon>Hemiptera</taxon>
        <taxon>Sternorrhyncha</taxon>
        <taxon>Aphidomorpha</taxon>
        <taxon>Aphidoidea</taxon>
        <taxon>Aphididae</taxon>
        <taxon>Macrosiphini</taxon>
        <taxon>Macrosiphum</taxon>
    </lineage>
</organism>
<sequence>MNNYCQASEKKVLVNNENEQLTNGSICVNPKKCIIHFLPGHTYRQTIKLFNMTNLPQVIKIKPLECKIFKFPYLTTVSILPNRSWNLQFTFMTYLNQEFKSYLHLENPTGQGELAIELRAIPKMDSCLPKTIDFGNVNIGMSVTRKLSLAPKSKPYQFRIFIPHGLESLCVNPTCGEVFCDYPTNVTVVYTPQSYITLCIDLVLYLTGFNQKPQVITLTAVTKPKPSCIKSIKTDVTIKKKKHLHLLHKTRHSDKTEEDIMVFNRQTLNKMLKAKPPVLADDSYKWLNALGESDKVYRDEYIQNYNDFMVKVKRFGNEHKKDCFEVSRNELNINEEQQKSVYDKRITEWNTYKEKLYSYEAMSLDDKLEPLGLRERSIRTNHIDKIEFDFDPIPDDNWCIRFQIYNKFINAVKIVIVKNRLEKRLNLFKTLIANDIINNML</sequence>
<dbReference type="PANTHER" id="PTHR46500">
    <property type="entry name" value="CILIA- AND FLAGELLA-ASSOCIATED PROTEIN 221"/>
    <property type="match status" value="1"/>
</dbReference>
<keyword evidence="2" id="KW-1185">Reference proteome</keyword>
<comment type="caution">
    <text evidence="1">The sequence shown here is derived from an EMBL/GenBank/DDBJ whole genome shotgun (WGS) entry which is preliminary data.</text>
</comment>
<protein>
    <submittedName>
        <fullName evidence="1">Uncharacterized protein</fullName>
    </submittedName>
</protein>
<proteinExistence type="predicted"/>
<accession>A0AAV0XDM5</accession>
<dbReference type="InterPro" id="IPR029676">
    <property type="entry name" value="CFAP221"/>
</dbReference>
<dbReference type="GO" id="GO:0097729">
    <property type="term" value="C:9+2 motile cilium"/>
    <property type="evidence" value="ECO:0007669"/>
    <property type="project" value="TreeGrafter"/>
</dbReference>
<name>A0AAV0XDM5_9HEMI</name>
<evidence type="ECO:0000313" key="1">
    <source>
        <dbReference type="EMBL" id="CAI6366560.1"/>
    </source>
</evidence>
<dbReference type="GO" id="GO:0044458">
    <property type="term" value="P:motile cilium assembly"/>
    <property type="evidence" value="ECO:0007669"/>
    <property type="project" value="TreeGrafter"/>
</dbReference>
<dbReference type="PANTHER" id="PTHR46500:SF1">
    <property type="entry name" value="CILIA- AND FLAGELLA-ASSOCIATED PROTEIN 221"/>
    <property type="match status" value="1"/>
</dbReference>
<evidence type="ECO:0000313" key="2">
    <source>
        <dbReference type="Proteomes" id="UP001160148"/>
    </source>
</evidence>
<dbReference type="AlphaFoldDB" id="A0AAV0XDM5"/>
<gene>
    <name evidence="1" type="ORF">MEUPH1_LOCUS21134</name>
</gene>
<dbReference type="EMBL" id="CARXXK010000004">
    <property type="protein sequence ID" value="CAI6366560.1"/>
    <property type="molecule type" value="Genomic_DNA"/>
</dbReference>
<dbReference type="GO" id="GO:0003341">
    <property type="term" value="P:cilium movement"/>
    <property type="evidence" value="ECO:0007669"/>
    <property type="project" value="InterPro"/>
</dbReference>
<dbReference type="Proteomes" id="UP001160148">
    <property type="component" value="Unassembled WGS sequence"/>
</dbReference>
<reference evidence="1 2" key="1">
    <citation type="submission" date="2023-01" db="EMBL/GenBank/DDBJ databases">
        <authorList>
            <person name="Whitehead M."/>
        </authorList>
    </citation>
    <scope>NUCLEOTIDE SEQUENCE [LARGE SCALE GENOMIC DNA]</scope>
</reference>